<reference evidence="11 12" key="1">
    <citation type="submission" date="2023-09" db="EMBL/GenBank/DDBJ databases">
        <authorList>
            <person name="Page C.A."/>
            <person name="Perez-Diaz I.M."/>
        </authorList>
    </citation>
    <scope>NUCLEOTIDE SEQUENCE [LARGE SCALE GENOMIC DNA]</scope>
    <source>
        <strain evidence="11 12">Ll15</strain>
    </source>
</reference>
<comment type="function">
    <text evidence="7">Essential cell division protein.</text>
</comment>
<evidence type="ECO:0000313" key="11">
    <source>
        <dbReference type="EMBL" id="WPK12049.1"/>
    </source>
</evidence>
<dbReference type="GO" id="GO:0051301">
    <property type="term" value="P:cell division"/>
    <property type="evidence" value="ECO:0007669"/>
    <property type="project" value="UniProtKB-KW"/>
</dbReference>
<evidence type="ECO:0000256" key="1">
    <source>
        <dbReference type="ARBA" id="ARBA00022475"/>
    </source>
</evidence>
<dbReference type="NCBIfam" id="TIGR02209">
    <property type="entry name" value="ftsL_broad"/>
    <property type="match status" value="1"/>
</dbReference>
<keyword evidence="4 7" id="KW-1133">Transmembrane helix</keyword>
<dbReference type="Proteomes" id="UP001322664">
    <property type="component" value="Chromosome"/>
</dbReference>
<keyword evidence="2 7" id="KW-0132">Cell division</keyword>
<evidence type="ECO:0000256" key="5">
    <source>
        <dbReference type="ARBA" id="ARBA00023136"/>
    </source>
</evidence>
<evidence type="ECO:0000313" key="12">
    <source>
        <dbReference type="Proteomes" id="UP001322664"/>
    </source>
</evidence>
<feature type="region of interest" description="Disordered" evidence="10">
    <location>
        <begin position="1"/>
        <end position="31"/>
    </location>
</feature>
<dbReference type="InterPro" id="IPR011922">
    <property type="entry name" value="Cell_div_FtsL"/>
</dbReference>
<accession>A0ABZ0RYF2</accession>
<comment type="similarity">
    <text evidence="7">Belongs to the FtsL family.</text>
</comment>
<dbReference type="Pfam" id="PF04977">
    <property type="entry name" value="DivIC"/>
    <property type="match status" value="1"/>
</dbReference>
<evidence type="ECO:0000256" key="10">
    <source>
        <dbReference type="SAM" id="MobiDB-lite"/>
    </source>
</evidence>
<organism evidence="11 12">
    <name type="scientific">Lysinibacillus louembei</name>
    <dbReference type="NCBI Taxonomy" id="1470088"/>
    <lineage>
        <taxon>Bacteria</taxon>
        <taxon>Bacillati</taxon>
        <taxon>Bacillota</taxon>
        <taxon>Bacilli</taxon>
        <taxon>Bacillales</taxon>
        <taxon>Bacillaceae</taxon>
        <taxon>Lysinibacillus</taxon>
    </lineage>
</organism>
<comment type="subcellular location">
    <subcellularLocation>
        <location evidence="7">Cell membrane</location>
        <topology evidence="7">Single-pass type II membrane protein</topology>
    </subcellularLocation>
    <text evidence="7">Localizes to the division septum where it forms a ring structure.</text>
</comment>
<keyword evidence="1 7" id="KW-1003">Cell membrane</keyword>
<keyword evidence="5 7" id="KW-0472">Membrane</keyword>
<evidence type="ECO:0000256" key="3">
    <source>
        <dbReference type="ARBA" id="ARBA00022692"/>
    </source>
</evidence>
<protein>
    <recommendedName>
        <fullName evidence="7 8">Cell division protein FtsL</fullName>
    </recommendedName>
</protein>
<feature type="transmembrane region" description="Helical" evidence="7">
    <location>
        <begin position="43"/>
        <end position="61"/>
    </location>
</feature>
<keyword evidence="3 7" id="KW-0812">Transmembrane</keyword>
<sequence length="125" mass="14205">MAVRVRQQPYIQQPAVSPQPPQQPSKKPNYKKSKAFISKREKFLYMLFLVVVAIMAVAILHTQSKIQTTSMEIQQIEKEISEIANQNVGLKVQVSELSAYERILKRAQELGLTLNEKNVKVVPGE</sequence>
<keyword evidence="9" id="KW-0175">Coiled coil</keyword>
<feature type="coiled-coil region" evidence="9">
    <location>
        <begin position="66"/>
        <end position="93"/>
    </location>
</feature>
<dbReference type="HAMAP" id="MF_00910">
    <property type="entry name" value="FtsL"/>
    <property type="match status" value="1"/>
</dbReference>
<keyword evidence="6 7" id="KW-0131">Cell cycle</keyword>
<dbReference type="InterPro" id="IPR007060">
    <property type="entry name" value="FtsL/DivIC"/>
</dbReference>
<keyword evidence="12" id="KW-1185">Reference proteome</keyword>
<evidence type="ECO:0000256" key="4">
    <source>
        <dbReference type="ARBA" id="ARBA00022989"/>
    </source>
</evidence>
<dbReference type="RefSeq" id="WP_293922095.1">
    <property type="nucleotide sequence ID" value="NZ_CP137624.1"/>
</dbReference>
<name>A0ABZ0RYF2_9BACI</name>
<gene>
    <name evidence="7 11" type="primary">ftsL</name>
    <name evidence="11" type="ORF">R6U77_19500</name>
</gene>
<evidence type="ECO:0000256" key="6">
    <source>
        <dbReference type="ARBA" id="ARBA00023306"/>
    </source>
</evidence>
<evidence type="ECO:0000256" key="7">
    <source>
        <dbReference type="HAMAP-Rule" id="MF_00910"/>
    </source>
</evidence>
<dbReference type="EMBL" id="CP137624">
    <property type="protein sequence ID" value="WPK12049.1"/>
    <property type="molecule type" value="Genomic_DNA"/>
</dbReference>
<evidence type="ECO:0000256" key="9">
    <source>
        <dbReference type="SAM" id="Coils"/>
    </source>
</evidence>
<evidence type="ECO:0000256" key="8">
    <source>
        <dbReference type="NCBIfam" id="TIGR02209"/>
    </source>
</evidence>
<evidence type="ECO:0000256" key="2">
    <source>
        <dbReference type="ARBA" id="ARBA00022618"/>
    </source>
</evidence>
<proteinExistence type="inferred from homology"/>